<dbReference type="SMART" id="SM00298">
    <property type="entry name" value="CHROMO"/>
    <property type="match status" value="1"/>
</dbReference>
<dbReference type="Gene3D" id="2.30.30.140">
    <property type="match status" value="1"/>
</dbReference>
<keyword evidence="6" id="KW-0804">Transcription</keyword>
<evidence type="ECO:0000256" key="5">
    <source>
        <dbReference type="ARBA" id="ARBA00023015"/>
    </source>
</evidence>
<keyword evidence="14" id="KW-1185">Reference proteome</keyword>
<dbReference type="InterPro" id="IPR016197">
    <property type="entry name" value="Chromo-like_dom_sf"/>
</dbReference>
<dbReference type="GO" id="GO:0006355">
    <property type="term" value="P:regulation of DNA-templated transcription"/>
    <property type="evidence" value="ECO:0007669"/>
    <property type="project" value="InterPro"/>
</dbReference>
<gene>
    <name evidence="13" type="ORF">V1264_001298</name>
</gene>
<dbReference type="PANTHER" id="PTHR10880">
    <property type="entry name" value="MORTALITY FACTOR 4-LIKE PROTEIN"/>
    <property type="match status" value="1"/>
</dbReference>
<keyword evidence="7" id="KW-0233">DNA recombination</keyword>
<dbReference type="PANTHER" id="PTHR10880:SF48">
    <property type="entry name" value="MORTALITY FACTOR 4 LIKE 2"/>
    <property type="match status" value="1"/>
</dbReference>
<dbReference type="GO" id="GO:0006325">
    <property type="term" value="P:chromatin organization"/>
    <property type="evidence" value="ECO:0007669"/>
    <property type="project" value="UniProtKB-KW"/>
</dbReference>
<evidence type="ECO:0000256" key="8">
    <source>
        <dbReference type="ARBA" id="ARBA00023204"/>
    </source>
</evidence>
<dbReference type="PROSITE" id="PS51640">
    <property type="entry name" value="MRG"/>
    <property type="match status" value="1"/>
</dbReference>
<dbReference type="FunFam" id="1.10.274.30:FF:000001">
    <property type="entry name" value="Mortality factor 4-like protein 1"/>
    <property type="match status" value="1"/>
</dbReference>
<feature type="compositionally biased region" description="Pro residues" evidence="11">
    <location>
        <begin position="148"/>
        <end position="163"/>
    </location>
</feature>
<proteinExistence type="predicted"/>
<sequence>MPPKTKFQEGEKVLCFHGPLLYEAKCTKVDVKDKQTKYHIHYNGWNKNWDEWVPESRVLKFNEAGFQKQKELMKAHGAVRKASKGGRKADKKEKEKKEEKEKVEKEEKEREKESKEKEPKEKEKEKEKEKKAASTPQTSTKKEKEKPPPPAPPTPATPTPSTPSTPAERISATSSPAPEPKRKRPRVDPTTVETEDVFMSRIEVKIKMPDELKPWLVDDWDLITRQKMLVNLPCKNTVDNILDEYVKSKTAKSNANKDAIIETMEGVKEYFNVMLGTQLLYKFERPQYGEIMAEHPDKPMSSVFGATHLLRLFVRLGQMLAYTSLDEKCVQILLTHIHDFLKYMLKNATTLFNLNDYGIAPPEYHRKAI</sequence>
<evidence type="ECO:0000259" key="12">
    <source>
        <dbReference type="SMART" id="SM00298"/>
    </source>
</evidence>
<accession>A0AAN9C213</accession>
<protein>
    <recommendedName>
        <fullName evidence="10">Mortality factor 4-like protein 1</fullName>
    </recommendedName>
</protein>
<keyword evidence="8" id="KW-0234">DNA repair</keyword>
<comment type="subcellular location">
    <subcellularLocation>
        <location evidence="1">Nucleus</location>
    </subcellularLocation>
</comment>
<evidence type="ECO:0000256" key="6">
    <source>
        <dbReference type="ARBA" id="ARBA00023163"/>
    </source>
</evidence>
<evidence type="ECO:0000256" key="7">
    <source>
        <dbReference type="ARBA" id="ARBA00023172"/>
    </source>
</evidence>
<keyword evidence="4" id="KW-0007">Acetylation</keyword>
<dbReference type="Pfam" id="PF05712">
    <property type="entry name" value="MRG"/>
    <property type="match status" value="1"/>
</dbReference>
<dbReference type="PIRSF" id="PIRSF038133">
    <property type="entry name" value="HAT_Nua4_EAF3/MRG15"/>
    <property type="match status" value="1"/>
</dbReference>
<dbReference type="GO" id="GO:0006310">
    <property type="term" value="P:DNA recombination"/>
    <property type="evidence" value="ECO:0007669"/>
    <property type="project" value="UniProtKB-KW"/>
</dbReference>
<dbReference type="SUPFAM" id="SSF54160">
    <property type="entry name" value="Chromo domain-like"/>
    <property type="match status" value="1"/>
</dbReference>
<dbReference type="CDD" id="cd18983">
    <property type="entry name" value="CBD_MSL3_like"/>
    <property type="match status" value="1"/>
</dbReference>
<keyword evidence="5" id="KW-0805">Transcription regulation</keyword>
<reference evidence="13 14" key="1">
    <citation type="submission" date="2024-02" db="EMBL/GenBank/DDBJ databases">
        <title>Chromosome-scale genome assembly of the rough periwinkle Littorina saxatilis.</title>
        <authorList>
            <person name="De Jode A."/>
            <person name="Faria R."/>
            <person name="Formenti G."/>
            <person name="Sims Y."/>
            <person name="Smith T.P."/>
            <person name="Tracey A."/>
            <person name="Wood J.M.D."/>
            <person name="Zagrodzka Z.B."/>
            <person name="Johannesson K."/>
            <person name="Butlin R.K."/>
            <person name="Leder E.H."/>
        </authorList>
    </citation>
    <scope>NUCLEOTIDE SEQUENCE [LARGE SCALE GENOMIC DNA]</scope>
    <source>
        <strain evidence="13">Snail1</strain>
        <tissue evidence="13">Muscle</tissue>
    </source>
</reference>
<dbReference type="Proteomes" id="UP001374579">
    <property type="component" value="Unassembled WGS sequence"/>
</dbReference>
<dbReference type="EMBL" id="JBAMIC010000001">
    <property type="protein sequence ID" value="KAK7115438.1"/>
    <property type="molecule type" value="Genomic_DNA"/>
</dbReference>
<feature type="compositionally biased region" description="Basic and acidic residues" evidence="11">
    <location>
        <begin position="87"/>
        <end position="132"/>
    </location>
</feature>
<feature type="region of interest" description="Disordered" evidence="11">
    <location>
        <begin position="74"/>
        <end position="192"/>
    </location>
</feature>
<dbReference type="Pfam" id="PF22732">
    <property type="entry name" value="MSL3_chromo-like"/>
    <property type="match status" value="1"/>
</dbReference>
<dbReference type="GO" id="GO:0035267">
    <property type="term" value="C:NuA4 histone acetyltransferase complex"/>
    <property type="evidence" value="ECO:0007669"/>
    <property type="project" value="TreeGrafter"/>
</dbReference>
<evidence type="ECO:0000256" key="1">
    <source>
        <dbReference type="ARBA" id="ARBA00004123"/>
    </source>
</evidence>
<dbReference type="FunFam" id="2.30.30.140:FF:000024">
    <property type="entry name" value="Mortality factor 4-like protein 1"/>
    <property type="match status" value="1"/>
</dbReference>
<dbReference type="Gene3D" id="1.10.274.30">
    <property type="entry name" value="MRG domain"/>
    <property type="match status" value="1"/>
</dbReference>
<organism evidence="13 14">
    <name type="scientific">Littorina saxatilis</name>
    <dbReference type="NCBI Taxonomy" id="31220"/>
    <lineage>
        <taxon>Eukaryota</taxon>
        <taxon>Metazoa</taxon>
        <taxon>Spiralia</taxon>
        <taxon>Lophotrochozoa</taxon>
        <taxon>Mollusca</taxon>
        <taxon>Gastropoda</taxon>
        <taxon>Caenogastropoda</taxon>
        <taxon>Littorinimorpha</taxon>
        <taxon>Littorinoidea</taxon>
        <taxon>Littorinidae</taxon>
        <taxon>Littorina</taxon>
    </lineage>
</organism>
<dbReference type="AlphaFoldDB" id="A0AAN9C213"/>
<feature type="domain" description="Chromo" evidence="12">
    <location>
        <begin position="6"/>
        <end position="71"/>
    </location>
</feature>
<comment type="caution">
    <text evidence="13">The sequence shown here is derived from an EMBL/GenBank/DDBJ whole genome shotgun (WGS) entry which is preliminary data.</text>
</comment>
<evidence type="ECO:0000313" key="14">
    <source>
        <dbReference type="Proteomes" id="UP001374579"/>
    </source>
</evidence>
<evidence type="ECO:0000256" key="10">
    <source>
        <dbReference type="ARBA" id="ARBA00071326"/>
    </source>
</evidence>
<keyword evidence="2" id="KW-0227">DNA damage</keyword>
<evidence type="ECO:0000256" key="2">
    <source>
        <dbReference type="ARBA" id="ARBA00022763"/>
    </source>
</evidence>
<evidence type="ECO:0000256" key="4">
    <source>
        <dbReference type="ARBA" id="ARBA00022990"/>
    </source>
</evidence>
<keyword evidence="3" id="KW-0156">Chromatin regulator</keyword>
<evidence type="ECO:0000256" key="3">
    <source>
        <dbReference type="ARBA" id="ARBA00022853"/>
    </source>
</evidence>
<dbReference type="InterPro" id="IPR026541">
    <property type="entry name" value="MRG_dom"/>
</dbReference>
<feature type="compositionally biased region" description="Basic residues" evidence="11">
    <location>
        <begin position="77"/>
        <end position="86"/>
    </location>
</feature>
<evidence type="ECO:0000256" key="11">
    <source>
        <dbReference type="SAM" id="MobiDB-lite"/>
    </source>
</evidence>
<dbReference type="InterPro" id="IPR038217">
    <property type="entry name" value="MRG_C_sf"/>
</dbReference>
<dbReference type="InterPro" id="IPR008676">
    <property type="entry name" value="MRG"/>
</dbReference>
<dbReference type="InterPro" id="IPR000953">
    <property type="entry name" value="Chromo/chromo_shadow_dom"/>
</dbReference>
<keyword evidence="9" id="KW-0539">Nucleus</keyword>
<evidence type="ECO:0000256" key="9">
    <source>
        <dbReference type="ARBA" id="ARBA00023242"/>
    </source>
</evidence>
<evidence type="ECO:0000313" key="13">
    <source>
        <dbReference type="EMBL" id="KAK7115438.1"/>
    </source>
</evidence>
<dbReference type="GO" id="GO:0006281">
    <property type="term" value="P:DNA repair"/>
    <property type="evidence" value="ECO:0007669"/>
    <property type="project" value="UniProtKB-KW"/>
</dbReference>
<dbReference type="InterPro" id="IPR053820">
    <property type="entry name" value="MSL3_chromo-like"/>
</dbReference>
<dbReference type="GO" id="GO:0005634">
    <property type="term" value="C:nucleus"/>
    <property type="evidence" value="ECO:0007669"/>
    <property type="project" value="UniProtKB-SubCell"/>
</dbReference>
<name>A0AAN9C213_9CAEN</name>